<dbReference type="InterPro" id="IPR008775">
    <property type="entry name" value="Phytyl_CoA_dOase-like"/>
</dbReference>
<evidence type="ECO:0000313" key="2">
    <source>
        <dbReference type="Proteomes" id="UP001242480"/>
    </source>
</evidence>
<dbReference type="Gene3D" id="2.60.120.620">
    <property type="entry name" value="q2cbj1_9rhob like domain"/>
    <property type="match status" value="1"/>
</dbReference>
<dbReference type="RefSeq" id="WP_307272265.1">
    <property type="nucleotide sequence ID" value="NZ_JAUSVX010000003.1"/>
</dbReference>
<organism evidence="1 2">
    <name type="scientific">Labrys wisconsinensis</name>
    <dbReference type="NCBI Taxonomy" id="425677"/>
    <lineage>
        <taxon>Bacteria</taxon>
        <taxon>Pseudomonadati</taxon>
        <taxon>Pseudomonadota</taxon>
        <taxon>Alphaproteobacteria</taxon>
        <taxon>Hyphomicrobiales</taxon>
        <taxon>Xanthobacteraceae</taxon>
        <taxon>Labrys</taxon>
    </lineage>
</organism>
<accession>A0ABU0J5G6</accession>
<sequence length="356" mass="39974">MAARALRYLLAPFWAAQVFTGAKSFRDNPILGSERLNRRGLHVWRVKLADRLAHWRRKRLEHLVGVEDVQTFARDGCIEVRDFLEPEHHRALVAEVEGLLAPARDMREGDAVTRRIALTPAMLRRLPACARLVAMPQFQGRLRYVSSFDVAPVVYIQTIFSQVEAAVPDPQLSLHMDTFHATMKAWLFLHDVPADTGPFTYVPGTHAHTPQRLAWEHERSIAACRPGTTKGGAFRIDEATLQRLGAGEIRQFAVPGNTLVVGDTCGFHARGHSARPSVRVEIFAFSRRNPFIPLTGFGLSSLLRGREVPLYWRVFDWLERFGLAKNRWRDMGVASPMTLRPKTDAGMADAAAARAT</sequence>
<dbReference type="Pfam" id="PF05721">
    <property type="entry name" value="PhyH"/>
    <property type="match status" value="1"/>
</dbReference>
<dbReference type="SUPFAM" id="SSF51197">
    <property type="entry name" value="Clavaminate synthase-like"/>
    <property type="match status" value="1"/>
</dbReference>
<comment type="caution">
    <text evidence="1">The sequence shown here is derived from an EMBL/GenBank/DDBJ whole genome shotgun (WGS) entry which is preliminary data.</text>
</comment>
<dbReference type="Proteomes" id="UP001242480">
    <property type="component" value="Unassembled WGS sequence"/>
</dbReference>
<evidence type="ECO:0000313" key="1">
    <source>
        <dbReference type="EMBL" id="MDQ0469505.1"/>
    </source>
</evidence>
<proteinExistence type="predicted"/>
<dbReference type="EMBL" id="JAUSVX010000003">
    <property type="protein sequence ID" value="MDQ0469505.1"/>
    <property type="molecule type" value="Genomic_DNA"/>
</dbReference>
<name>A0ABU0J5G6_9HYPH</name>
<protein>
    <recommendedName>
        <fullName evidence="3">Phytanoyl-CoA dioxygenase</fullName>
    </recommendedName>
</protein>
<gene>
    <name evidence="1" type="ORF">QO011_002516</name>
</gene>
<reference evidence="1 2" key="1">
    <citation type="submission" date="2023-07" db="EMBL/GenBank/DDBJ databases">
        <title>Genomic Encyclopedia of Type Strains, Phase IV (KMG-IV): sequencing the most valuable type-strain genomes for metagenomic binning, comparative biology and taxonomic classification.</title>
        <authorList>
            <person name="Goeker M."/>
        </authorList>
    </citation>
    <scope>NUCLEOTIDE SEQUENCE [LARGE SCALE GENOMIC DNA]</scope>
    <source>
        <strain evidence="1 2">DSM 19619</strain>
    </source>
</reference>
<keyword evidence="2" id="KW-1185">Reference proteome</keyword>
<evidence type="ECO:0008006" key="3">
    <source>
        <dbReference type="Google" id="ProtNLM"/>
    </source>
</evidence>